<evidence type="ECO:0000259" key="12">
    <source>
        <dbReference type="SMART" id="SM00984"/>
    </source>
</evidence>
<reference evidence="13 14" key="1">
    <citation type="journal article" date="2010" name="Cell">
        <title>The genome of Naegleria gruberi illuminates early eukaryotic versatility.</title>
        <authorList>
            <person name="Fritz-Laylin L.K."/>
            <person name="Prochnik S.E."/>
            <person name="Ginger M.L."/>
            <person name="Dacks J.B."/>
            <person name="Carpenter M.L."/>
            <person name="Field M.C."/>
            <person name="Kuo A."/>
            <person name="Paredez A."/>
            <person name="Chapman J."/>
            <person name="Pham J."/>
            <person name="Shu S."/>
            <person name="Neupane R."/>
            <person name="Cipriano M."/>
            <person name="Mancuso J."/>
            <person name="Tu H."/>
            <person name="Salamov A."/>
            <person name="Lindquist E."/>
            <person name="Shapiro H."/>
            <person name="Lucas S."/>
            <person name="Grigoriev I.V."/>
            <person name="Cande W.Z."/>
            <person name="Fulton C."/>
            <person name="Rokhsar D.S."/>
            <person name="Dawson S.C."/>
        </authorList>
    </citation>
    <scope>NUCLEOTIDE SEQUENCE [LARGE SCALE GENOMIC DNA]</scope>
    <source>
        <strain evidence="13 14">NEG-M</strain>
    </source>
</reference>
<sequence length="505" mass="57186">MLVDDHSSPSDQEKNTTTDQEEQPQQPLVIKKIACIGAGYVGGPTMSVIATKCHDIQVIIYDMNQQRIDAWNSAELPIFEPGLEEIVMERRGKNLHFTTDYQQVVDSDVIFLSVNTPTKYYGVGKGRAADLKYVESCARQLRDTIKSGRKIIVEKSTVPTRTSIAVKRILESGESKARFDILSNPEFLAEGTAISDLQNPDRVLIGGEDEESIRALSSVYERWVPKERVITTNLWSSELSKLVANCMLAQRISSMNAISALCEKTGADIQQVSFAVGKDTRIGSKFLQASVGFGGSCFQKDILNLVYLADHYNLPEVAKYFYGIIEINNFQRERFAKKVIHKLFNTVSGKKICVLGFAFKKDTSDTRETSSIFVCKSLLEERAKIHIYDPKVTKKQIMYDMKSIMNDCYDGDFSAKMESSRESELVESNIFVSTDPYEAMSDAHAILVLTEWDEFKQYDYKRVFEGMKKPAYLFDGRNILNRKDLETIGFDVYQIGKQESHMADW</sequence>
<evidence type="ECO:0000256" key="11">
    <source>
        <dbReference type="SAM" id="MobiDB-lite"/>
    </source>
</evidence>
<feature type="binding site" evidence="10">
    <location>
        <position position="62"/>
    </location>
    <ligand>
        <name>NAD(+)</name>
        <dbReference type="ChEBI" id="CHEBI:57540"/>
    </ligand>
</feature>
<dbReference type="SUPFAM" id="SSF51735">
    <property type="entry name" value="NAD(P)-binding Rossmann-fold domains"/>
    <property type="match status" value="1"/>
</dbReference>
<gene>
    <name evidence="13" type="ORF">NAEGRDRAFT_61772</name>
</gene>
<evidence type="ECO:0000256" key="10">
    <source>
        <dbReference type="PIRSR" id="PIRSR500133-3"/>
    </source>
</evidence>
<dbReference type="InterPro" id="IPR014027">
    <property type="entry name" value="UDP-Glc/GDP-Man_DH_C"/>
</dbReference>
<dbReference type="KEGG" id="ngr:NAEGRDRAFT_61772"/>
<dbReference type="Pfam" id="PF03721">
    <property type="entry name" value="UDPG_MGDP_dh_N"/>
    <property type="match status" value="1"/>
</dbReference>
<feature type="compositionally biased region" description="Basic and acidic residues" evidence="11">
    <location>
        <begin position="1"/>
        <end position="16"/>
    </location>
</feature>
<dbReference type="OrthoDB" id="5059218at2759"/>
<dbReference type="NCBIfam" id="TIGR03026">
    <property type="entry name" value="NDP-sugDHase"/>
    <property type="match status" value="1"/>
</dbReference>
<evidence type="ECO:0000256" key="9">
    <source>
        <dbReference type="PIRSR" id="PIRSR500133-1"/>
    </source>
</evidence>
<feature type="binding site" evidence="10">
    <location>
        <position position="67"/>
    </location>
    <ligand>
        <name>NAD(+)</name>
        <dbReference type="ChEBI" id="CHEBI:57540"/>
    </ligand>
</feature>
<evidence type="ECO:0000256" key="8">
    <source>
        <dbReference type="PIRNR" id="PIRNR000124"/>
    </source>
</evidence>
<dbReference type="Pfam" id="PF03720">
    <property type="entry name" value="UDPG_MGDP_dh_C"/>
    <property type="match status" value="1"/>
</dbReference>
<dbReference type="InterPro" id="IPR008927">
    <property type="entry name" value="6-PGluconate_DH-like_C_sf"/>
</dbReference>
<feature type="binding site" evidence="10">
    <location>
        <begin position="156"/>
        <end position="157"/>
    </location>
    <ligand>
        <name>NAD(+)</name>
        <dbReference type="ChEBI" id="CHEBI:57540"/>
    </ligand>
</feature>
<dbReference type="Gene3D" id="1.20.5.100">
    <property type="entry name" value="Cytochrome c1, transmembrane anchor, C-terminal"/>
    <property type="match status" value="1"/>
</dbReference>
<dbReference type="PIRSF" id="PIRSF500133">
    <property type="entry name" value="UDPglc_DH_euk"/>
    <property type="match status" value="1"/>
</dbReference>
<dbReference type="PANTHER" id="PTHR11374:SF3">
    <property type="entry name" value="UDP-GLUCOSE 6-DEHYDROGENASE"/>
    <property type="match status" value="1"/>
</dbReference>
<accession>D2UZ10</accession>
<dbReference type="FunFam" id="3.40.50.720:FF:000032">
    <property type="entry name" value="UDP-glucose 6-dehydrogenase"/>
    <property type="match status" value="1"/>
</dbReference>
<evidence type="ECO:0000313" key="13">
    <source>
        <dbReference type="EMBL" id="EFC49865.1"/>
    </source>
</evidence>
<keyword evidence="14" id="KW-1185">Reference proteome</keyword>
<dbReference type="VEuPathDB" id="AmoebaDB:NAEGRDRAFT_61772"/>
<dbReference type="GeneID" id="8863200"/>
<evidence type="ECO:0000256" key="5">
    <source>
        <dbReference type="ARBA" id="ARBA00023002"/>
    </source>
</evidence>
<dbReference type="SUPFAM" id="SSF52413">
    <property type="entry name" value="UDP-glucose/GDP-mannose dehydrogenase C-terminal domain"/>
    <property type="match status" value="1"/>
</dbReference>
<keyword evidence="6 8" id="KW-0520">NAD</keyword>
<dbReference type="UniPathway" id="UPA00038">
    <property type="reaction ID" value="UER00491"/>
</dbReference>
<dbReference type="FunFam" id="3.40.50.720:FF:000114">
    <property type="entry name" value="UDP-glucose 6-dehydrogenase"/>
    <property type="match status" value="1"/>
</dbReference>
<feature type="binding site" evidence="10">
    <location>
        <position position="190"/>
    </location>
    <ligand>
        <name>NAD(+)</name>
        <dbReference type="ChEBI" id="CHEBI:57540"/>
    </ligand>
</feature>
<dbReference type="GO" id="GO:0006065">
    <property type="term" value="P:UDP-glucuronate biosynthetic process"/>
    <property type="evidence" value="ECO:0007669"/>
    <property type="project" value="UniProtKB-UniPathway"/>
</dbReference>
<dbReference type="InterPro" id="IPR017476">
    <property type="entry name" value="UDP-Glc/GDP-Man"/>
</dbReference>
<comment type="similarity">
    <text evidence="2 8">Belongs to the UDP-glucose/GDP-mannose dehydrogenase family.</text>
</comment>
<dbReference type="eggNOG" id="KOG2666">
    <property type="taxonomic scope" value="Eukaryota"/>
</dbReference>
<dbReference type="GO" id="GO:0005634">
    <property type="term" value="C:nucleus"/>
    <property type="evidence" value="ECO:0007669"/>
    <property type="project" value="TreeGrafter"/>
</dbReference>
<dbReference type="SUPFAM" id="SSF48179">
    <property type="entry name" value="6-phosphogluconate dehydrogenase C-terminal domain-like"/>
    <property type="match status" value="1"/>
</dbReference>
<evidence type="ECO:0000313" key="14">
    <source>
        <dbReference type="Proteomes" id="UP000006671"/>
    </source>
</evidence>
<dbReference type="InterPro" id="IPR036220">
    <property type="entry name" value="UDP-Glc/GDP-Man_DH_C_sf"/>
</dbReference>
<feature type="domain" description="UDP-glucose/GDP-mannose dehydrogenase C-terminal" evidence="12">
    <location>
        <begin position="353"/>
        <end position="482"/>
    </location>
</feature>
<dbReference type="InterPro" id="IPR001732">
    <property type="entry name" value="UDP-Glc/GDP-Man_DH_N"/>
</dbReference>
<dbReference type="EC" id="1.1.1.22" evidence="3 8"/>
<dbReference type="STRING" id="5762.D2UZ10"/>
<dbReference type="OMA" id="LFMGFTE"/>
<proteinExistence type="inferred from homology"/>
<organism evidence="14">
    <name type="scientific">Naegleria gruberi</name>
    <name type="common">Amoeba</name>
    <dbReference type="NCBI Taxonomy" id="5762"/>
    <lineage>
        <taxon>Eukaryota</taxon>
        <taxon>Discoba</taxon>
        <taxon>Heterolobosea</taxon>
        <taxon>Tetramitia</taxon>
        <taxon>Eutetramitia</taxon>
        <taxon>Vahlkampfiidae</taxon>
        <taxon>Naegleria</taxon>
    </lineage>
</organism>
<protein>
    <recommendedName>
        <fullName evidence="4 8">UDP-glucose 6-dehydrogenase</fullName>
        <ecNumber evidence="3 8">1.1.1.22</ecNumber>
    </recommendedName>
</protein>
<dbReference type="PIRSF" id="PIRSF000124">
    <property type="entry name" value="UDPglc_GDPman_dh"/>
    <property type="match status" value="1"/>
</dbReference>
<feature type="region of interest" description="Disordered" evidence="11">
    <location>
        <begin position="1"/>
        <end position="24"/>
    </location>
</feature>
<dbReference type="Gene3D" id="3.40.50.720">
    <property type="entry name" value="NAD(P)-binding Rossmann-like Domain"/>
    <property type="match status" value="2"/>
</dbReference>
<comment type="catalytic activity">
    <reaction evidence="7 8">
        <text>UDP-alpha-D-glucose + 2 NAD(+) + H2O = UDP-alpha-D-glucuronate + 2 NADH + 3 H(+)</text>
        <dbReference type="Rhea" id="RHEA:23596"/>
        <dbReference type="ChEBI" id="CHEBI:15377"/>
        <dbReference type="ChEBI" id="CHEBI:15378"/>
        <dbReference type="ChEBI" id="CHEBI:57540"/>
        <dbReference type="ChEBI" id="CHEBI:57945"/>
        <dbReference type="ChEBI" id="CHEBI:58052"/>
        <dbReference type="ChEBI" id="CHEBI:58885"/>
        <dbReference type="EC" id="1.1.1.22"/>
    </reaction>
</comment>
<feature type="binding site" evidence="10">
    <location>
        <begin position="297"/>
        <end position="300"/>
    </location>
    <ligand>
        <name>NAD(+)</name>
        <dbReference type="ChEBI" id="CHEBI:57540"/>
    </ligand>
</feature>
<dbReference type="RefSeq" id="XP_002682609.1">
    <property type="nucleotide sequence ID" value="XM_002682563.1"/>
</dbReference>
<feature type="active site" description="Nucleophile" evidence="9">
    <location>
        <position position="297"/>
    </location>
</feature>
<dbReference type="InterPro" id="IPR028356">
    <property type="entry name" value="UDPglc_DH_euk"/>
</dbReference>
<evidence type="ECO:0000256" key="2">
    <source>
        <dbReference type="ARBA" id="ARBA00006601"/>
    </source>
</evidence>
<dbReference type="InterPro" id="IPR036291">
    <property type="entry name" value="NAD(P)-bd_dom_sf"/>
</dbReference>
<evidence type="ECO:0000256" key="7">
    <source>
        <dbReference type="ARBA" id="ARBA00047473"/>
    </source>
</evidence>
<dbReference type="InterPro" id="IPR014026">
    <property type="entry name" value="UDP-Glc/GDP-Man_DH_dimer"/>
</dbReference>
<dbReference type="AlphaFoldDB" id="D2UZ10"/>
<keyword evidence="5 8" id="KW-0560">Oxidoreductase</keyword>
<evidence type="ECO:0000256" key="1">
    <source>
        <dbReference type="ARBA" id="ARBA00004701"/>
    </source>
</evidence>
<name>D2UZ10_NAEGR</name>
<comment type="pathway">
    <text evidence="1">Nucleotide-sugar biosynthesis; UDP-alpha-D-glucuronate biosynthesis; UDP-alpha-D-glucuronate from UDP-alpha-D-glucose: step 1/1.</text>
</comment>
<feature type="binding site" evidence="10">
    <location>
        <position position="367"/>
    </location>
    <ligand>
        <name>NAD(+)</name>
        <dbReference type="ChEBI" id="CHEBI:57540"/>
    </ligand>
</feature>
<evidence type="ECO:0000256" key="6">
    <source>
        <dbReference type="ARBA" id="ARBA00023027"/>
    </source>
</evidence>
<dbReference type="GO" id="GO:0006024">
    <property type="term" value="P:glycosaminoglycan biosynthetic process"/>
    <property type="evidence" value="ECO:0007669"/>
    <property type="project" value="TreeGrafter"/>
</dbReference>
<dbReference type="SMART" id="SM00984">
    <property type="entry name" value="UDPG_MGDP_dh_C"/>
    <property type="match status" value="1"/>
</dbReference>
<dbReference type="Pfam" id="PF00984">
    <property type="entry name" value="UDPG_MGDP_dh"/>
    <property type="match status" value="1"/>
</dbReference>
<dbReference type="GO" id="GO:0051287">
    <property type="term" value="F:NAD binding"/>
    <property type="evidence" value="ECO:0007669"/>
    <property type="project" value="InterPro"/>
</dbReference>
<evidence type="ECO:0000256" key="3">
    <source>
        <dbReference type="ARBA" id="ARBA00012954"/>
    </source>
</evidence>
<dbReference type="Proteomes" id="UP000006671">
    <property type="component" value="Unassembled WGS sequence"/>
</dbReference>
<dbReference type="PANTHER" id="PTHR11374">
    <property type="entry name" value="UDP-GLUCOSE DEHYDROGENASE/UDP-MANNAC DEHYDROGENASE"/>
    <property type="match status" value="1"/>
</dbReference>
<dbReference type="InParanoid" id="D2UZ10"/>
<dbReference type="FunFam" id="1.20.5.100:FF:000001">
    <property type="entry name" value="UDP-glucose 6-dehydrogenase"/>
    <property type="match status" value="1"/>
</dbReference>
<dbReference type="GO" id="GO:0003979">
    <property type="term" value="F:UDP-glucose 6-dehydrogenase activity"/>
    <property type="evidence" value="ECO:0007669"/>
    <property type="project" value="UniProtKB-EC"/>
</dbReference>
<evidence type="ECO:0000256" key="4">
    <source>
        <dbReference type="ARBA" id="ARBA00015132"/>
    </source>
</evidence>
<feature type="binding site" evidence="10">
    <location>
        <begin position="114"/>
        <end position="118"/>
    </location>
    <ligand>
        <name>NAD(+)</name>
        <dbReference type="ChEBI" id="CHEBI:57540"/>
    </ligand>
</feature>
<dbReference type="EMBL" id="GG738846">
    <property type="protein sequence ID" value="EFC49865.1"/>
    <property type="molecule type" value="Genomic_DNA"/>
</dbReference>
<feature type="binding site" evidence="10">
    <location>
        <begin position="37"/>
        <end position="42"/>
    </location>
    <ligand>
        <name>NAD(+)</name>
        <dbReference type="ChEBI" id="CHEBI:57540"/>
    </ligand>
</feature>